<evidence type="ECO:0000256" key="8">
    <source>
        <dbReference type="ARBA" id="ARBA00022516"/>
    </source>
</evidence>
<evidence type="ECO:0000256" key="19">
    <source>
        <dbReference type="SAM" id="MobiDB-lite"/>
    </source>
</evidence>
<keyword evidence="8" id="KW-0444">Lipid biosynthesis</keyword>
<evidence type="ECO:0000256" key="6">
    <source>
        <dbReference type="ARBA" id="ARBA00012487"/>
    </source>
</evidence>
<comment type="cofactor">
    <cofactor evidence="1">
        <name>Mg(2+)</name>
        <dbReference type="ChEBI" id="CHEBI:18420"/>
    </cofactor>
</comment>
<keyword evidence="16" id="KW-0594">Phospholipid biosynthesis</keyword>
<comment type="caution">
    <text evidence="20">The sequence shown here is derived from an EMBL/GenBank/DDBJ whole genome shotgun (WGS) entry which is preliminary data.</text>
</comment>
<feature type="region of interest" description="Disordered" evidence="19">
    <location>
        <begin position="37"/>
        <end position="159"/>
    </location>
</feature>
<dbReference type="GO" id="GO:0005743">
    <property type="term" value="C:mitochondrial inner membrane"/>
    <property type="evidence" value="ECO:0007669"/>
    <property type="project" value="UniProtKB-SubCell"/>
</dbReference>
<evidence type="ECO:0000256" key="3">
    <source>
        <dbReference type="ARBA" id="ARBA00005119"/>
    </source>
</evidence>
<keyword evidence="9" id="KW-0808">Transferase</keyword>
<dbReference type="EMBL" id="JAAAJA010000887">
    <property type="protein sequence ID" value="KAG0248973.1"/>
    <property type="molecule type" value="Genomic_DNA"/>
</dbReference>
<dbReference type="PANTHER" id="PTHR13619">
    <property type="entry name" value="PHOSPHATIDATE CYTIDYLYLTRANSFERASE, MITOCHONDRIAL"/>
    <property type="match status" value="1"/>
</dbReference>
<dbReference type="GO" id="GO:0016024">
    <property type="term" value="P:CDP-diacylglycerol biosynthetic process"/>
    <property type="evidence" value="ECO:0007669"/>
    <property type="project" value="TreeGrafter"/>
</dbReference>
<protein>
    <recommendedName>
        <fullName evidence="7">Phosphatidate cytidylyltransferase, mitochondrial</fullName>
        <ecNumber evidence="6">2.7.7.41</ecNumber>
    </recommendedName>
    <alternativeName>
        <fullName evidence="18">CDP-diacylglycerol synthase</fullName>
    </alternativeName>
</protein>
<evidence type="ECO:0000256" key="14">
    <source>
        <dbReference type="ARBA" id="ARBA00023128"/>
    </source>
</evidence>
<gene>
    <name evidence="20" type="primary">TAM41</name>
    <name evidence="20" type="ORF">BG011_009688</name>
</gene>
<keyword evidence="11" id="KW-0999">Mitochondrion inner membrane</keyword>
<keyword evidence="13" id="KW-0443">Lipid metabolism</keyword>
<keyword evidence="15" id="KW-0472">Membrane</keyword>
<evidence type="ECO:0000256" key="9">
    <source>
        <dbReference type="ARBA" id="ARBA00022679"/>
    </source>
</evidence>
<comment type="similarity">
    <text evidence="5">Belongs to the TAM41 family.</text>
</comment>
<evidence type="ECO:0000256" key="16">
    <source>
        <dbReference type="ARBA" id="ARBA00023209"/>
    </source>
</evidence>
<evidence type="ECO:0000256" key="17">
    <source>
        <dbReference type="ARBA" id="ARBA00023264"/>
    </source>
</evidence>
<feature type="compositionally biased region" description="Low complexity" evidence="19">
    <location>
        <begin position="37"/>
        <end position="64"/>
    </location>
</feature>
<reference evidence="20" key="1">
    <citation type="journal article" date="2020" name="Fungal Divers.">
        <title>Resolving the Mortierellaceae phylogeny through synthesis of multi-gene phylogenetics and phylogenomics.</title>
        <authorList>
            <person name="Vandepol N."/>
            <person name="Liber J."/>
            <person name="Desiro A."/>
            <person name="Na H."/>
            <person name="Kennedy M."/>
            <person name="Barry K."/>
            <person name="Grigoriev I.V."/>
            <person name="Miller A.N."/>
            <person name="O'Donnell K."/>
            <person name="Stajich J.E."/>
            <person name="Bonito G."/>
        </authorList>
    </citation>
    <scope>NUCLEOTIDE SEQUENCE</scope>
    <source>
        <strain evidence="20">KOD948</strain>
    </source>
</reference>
<dbReference type="Pfam" id="PF09139">
    <property type="entry name" value="Tam41_Mmp37"/>
    <property type="match status" value="1"/>
</dbReference>
<comment type="subcellular location">
    <subcellularLocation>
        <location evidence="2">Mitochondrion inner membrane</location>
        <topology evidence="2">Peripheral membrane protein</topology>
        <orientation evidence="2">Matrix side</orientation>
    </subcellularLocation>
</comment>
<dbReference type="OrthoDB" id="341477at2759"/>
<keyword evidence="21" id="KW-1185">Reference proteome</keyword>
<evidence type="ECO:0000256" key="1">
    <source>
        <dbReference type="ARBA" id="ARBA00001946"/>
    </source>
</evidence>
<name>A0A9P6PNQ0_9FUNG</name>
<dbReference type="EC" id="2.7.7.41" evidence="6"/>
<keyword evidence="12" id="KW-0460">Magnesium</keyword>
<feature type="compositionally biased region" description="Low complexity" evidence="19">
    <location>
        <begin position="91"/>
        <end position="101"/>
    </location>
</feature>
<evidence type="ECO:0000313" key="20">
    <source>
        <dbReference type="EMBL" id="KAG0248973.1"/>
    </source>
</evidence>
<evidence type="ECO:0000256" key="13">
    <source>
        <dbReference type="ARBA" id="ARBA00023098"/>
    </source>
</evidence>
<dbReference type="Proteomes" id="UP000726737">
    <property type="component" value="Unassembled WGS sequence"/>
</dbReference>
<comment type="pathway">
    <text evidence="4">Lipid metabolism.</text>
</comment>
<dbReference type="PANTHER" id="PTHR13619:SF0">
    <property type="entry name" value="PHOSPHATIDATE CYTIDYLYLTRANSFERASE, MITOCHONDRIAL"/>
    <property type="match status" value="1"/>
</dbReference>
<evidence type="ECO:0000256" key="12">
    <source>
        <dbReference type="ARBA" id="ARBA00022842"/>
    </source>
</evidence>
<evidence type="ECO:0000256" key="7">
    <source>
        <dbReference type="ARBA" id="ARBA00018337"/>
    </source>
</evidence>
<comment type="pathway">
    <text evidence="3">Phospholipid metabolism; CDP-diacylglycerol biosynthesis; CDP-diacylglycerol from sn-glycerol 3-phosphate: step 3/3.</text>
</comment>
<proteinExistence type="inferred from homology"/>
<keyword evidence="17" id="KW-1208">Phospholipid metabolism</keyword>
<evidence type="ECO:0000256" key="18">
    <source>
        <dbReference type="ARBA" id="ARBA00029893"/>
    </source>
</evidence>
<evidence type="ECO:0000256" key="2">
    <source>
        <dbReference type="ARBA" id="ARBA00004443"/>
    </source>
</evidence>
<evidence type="ECO:0000256" key="5">
    <source>
        <dbReference type="ARBA" id="ARBA00005458"/>
    </source>
</evidence>
<dbReference type="GO" id="GO:0032049">
    <property type="term" value="P:cardiolipin biosynthetic process"/>
    <property type="evidence" value="ECO:0007669"/>
    <property type="project" value="InterPro"/>
</dbReference>
<sequence length="523" mass="58028">MLIPLLSTPGAIARCQQQGLRCAAAWIPKDVVPFTDHTANSSSSRSHGSNGNRYNNNRTTTAHYSTRAKDSASQNKTSTILNTDQKRTIHSSLSSGQVSGSATAAATVQDASPIPPHHIPLNSKNQTKQTPHPSTVNTSGPPPPPPQAVHAQPSQVFKRTQHRPNFIRDFEVPPDMSRLPPKFGDNQHIDIDGEMWERLKSVVDSIHHKAPIRYAFAYGSGVFAQKGYDGKQKPMVDFIFAVSHPQHWHSLNLQANPHHYSMLGKFGSKAVATTQEQLGAGVYFNPFIEVNGMMVKYGVVSIDTLCNDLLNWDTMYLAGRLHKPVKILLDDPRTRLSNQVNLFNATRVALLSLPKRFTSEELFTKIAGLSYLGDFRMSIGENPHKVQNIVNAQLSQFHRLYDPLLLNLSNVTTLREGHLEQDDSPLVRSRTFQKLPPKLKQGVLYRYHSALSKAGVEIVKEEGHEIQSVATAPDLDKYLEKTVHSIVQIPALSQSIKGIATAGLTKTTKYGIQKLGKWWGRSK</sequence>
<organism evidence="20 21">
    <name type="scientific">Mortierella polycephala</name>
    <dbReference type="NCBI Taxonomy" id="41804"/>
    <lineage>
        <taxon>Eukaryota</taxon>
        <taxon>Fungi</taxon>
        <taxon>Fungi incertae sedis</taxon>
        <taxon>Mucoromycota</taxon>
        <taxon>Mortierellomycotina</taxon>
        <taxon>Mortierellomycetes</taxon>
        <taxon>Mortierellales</taxon>
        <taxon>Mortierellaceae</taxon>
        <taxon>Mortierella</taxon>
    </lineage>
</organism>
<evidence type="ECO:0000256" key="11">
    <source>
        <dbReference type="ARBA" id="ARBA00022792"/>
    </source>
</evidence>
<evidence type="ECO:0000256" key="10">
    <source>
        <dbReference type="ARBA" id="ARBA00022695"/>
    </source>
</evidence>
<feature type="compositionally biased region" description="Polar residues" evidence="19">
    <location>
        <begin position="122"/>
        <end position="139"/>
    </location>
</feature>
<evidence type="ECO:0000256" key="4">
    <source>
        <dbReference type="ARBA" id="ARBA00005189"/>
    </source>
</evidence>
<keyword evidence="14" id="KW-0496">Mitochondrion</keyword>
<feature type="compositionally biased region" description="Polar residues" evidence="19">
    <location>
        <begin position="71"/>
        <end position="83"/>
    </location>
</feature>
<dbReference type="InterPro" id="IPR015222">
    <property type="entry name" value="Tam41"/>
</dbReference>
<evidence type="ECO:0000313" key="21">
    <source>
        <dbReference type="Proteomes" id="UP000726737"/>
    </source>
</evidence>
<dbReference type="AlphaFoldDB" id="A0A9P6PNQ0"/>
<evidence type="ECO:0000256" key="15">
    <source>
        <dbReference type="ARBA" id="ARBA00023136"/>
    </source>
</evidence>
<keyword evidence="10" id="KW-0548">Nucleotidyltransferase</keyword>
<accession>A0A9P6PNQ0</accession>
<dbReference type="GO" id="GO:0004605">
    <property type="term" value="F:phosphatidate cytidylyltransferase activity"/>
    <property type="evidence" value="ECO:0007669"/>
    <property type="project" value="UniProtKB-EC"/>
</dbReference>